<keyword evidence="8" id="KW-1185">Reference proteome</keyword>
<keyword evidence="4 6" id="KW-0472">Membrane</keyword>
<feature type="transmembrane region" description="Helical" evidence="6">
    <location>
        <begin position="86"/>
        <end position="103"/>
    </location>
</feature>
<dbReference type="Pfam" id="PF03006">
    <property type="entry name" value="HlyIII"/>
    <property type="match status" value="1"/>
</dbReference>
<proteinExistence type="predicted"/>
<keyword evidence="5" id="KW-0479">Metal-binding</keyword>
<protein>
    <submittedName>
        <fullName evidence="7">Membrane protein</fullName>
    </submittedName>
</protein>
<comment type="caution">
    <text evidence="7">The sequence shown here is derived from an EMBL/GenBank/DDBJ whole genome shotgun (WGS) entry which is preliminary data.</text>
</comment>
<feature type="transmembrane region" description="Helical" evidence="6">
    <location>
        <begin position="19"/>
        <end position="37"/>
    </location>
</feature>
<feature type="binding site" evidence="5">
    <location>
        <position position="66"/>
    </location>
    <ligand>
        <name>Zn(2+)</name>
        <dbReference type="ChEBI" id="CHEBI:29105"/>
    </ligand>
</feature>
<feature type="transmembrane region" description="Helical" evidence="6">
    <location>
        <begin position="192"/>
        <end position="212"/>
    </location>
</feature>
<organism evidence="7 8">
    <name type="scientific">Egicoccus halophilus</name>
    <dbReference type="NCBI Taxonomy" id="1670830"/>
    <lineage>
        <taxon>Bacteria</taxon>
        <taxon>Bacillati</taxon>
        <taxon>Actinomycetota</taxon>
        <taxon>Nitriliruptoria</taxon>
        <taxon>Egicoccales</taxon>
        <taxon>Egicoccaceae</taxon>
        <taxon>Egicoccus</taxon>
    </lineage>
</organism>
<evidence type="ECO:0000256" key="3">
    <source>
        <dbReference type="ARBA" id="ARBA00022989"/>
    </source>
</evidence>
<feature type="transmembrane region" description="Helical" evidence="6">
    <location>
        <begin position="43"/>
        <end position="65"/>
    </location>
</feature>
<evidence type="ECO:0000256" key="1">
    <source>
        <dbReference type="ARBA" id="ARBA00004141"/>
    </source>
</evidence>
<feature type="transmembrane region" description="Helical" evidence="6">
    <location>
        <begin position="161"/>
        <end position="180"/>
    </location>
</feature>
<dbReference type="PANTHER" id="PTHR20855">
    <property type="entry name" value="ADIPOR/PROGESTIN RECEPTOR-RELATED"/>
    <property type="match status" value="1"/>
</dbReference>
<dbReference type="OrthoDB" id="9813689at2"/>
<feature type="transmembrane region" description="Helical" evidence="6">
    <location>
        <begin position="137"/>
        <end position="155"/>
    </location>
</feature>
<keyword evidence="3 6" id="KW-1133">Transmembrane helix</keyword>
<evidence type="ECO:0000256" key="4">
    <source>
        <dbReference type="ARBA" id="ARBA00023136"/>
    </source>
</evidence>
<evidence type="ECO:0000313" key="7">
    <source>
        <dbReference type="EMBL" id="GGI06166.1"/>
    </source>
</evidence>
<gene>
    <name evidence="7" type="primary">hlyI</name>
    <name evidence="7" type="ORF">GCM10011354_17730</name>
</gene>
<dbReference type="RefSeq" id="WP_130650649.1">
    <property type="nucleotide sequence ID" value="NZ_BMHA01000006.1"/>
</dbReference>
<reference evidence="7" key="1">
    <citation type="journal article" date="2014" name="Int. J. Syst. Evol. Microbiol.">
        <title>Complete genome sequence of Corynebacterium casei LMG S-19264T (=DSM 44701T), isolated from a smear-ripened cheese.</title>
        <authorList>
            <consortium name="US DOE Joint Genome Institute (JGI-PGF)"/>
            <person name="Walter F."/>
            <person name="Albersmeier A."/>
            <person name="Kalinowski J."/>
            <person name="Ruckert C."/>
        </authorList>
    </citation>
    <scope>NUCLEOTIDE SEQUENCE</scope>
    <source>
        <strain evidence="7">CGMCC 1.14988</strain>
    </source>
</reference>
<dbReference type="GO" id="GO:0046872">
    <property type="term" value="F:metal ion binding"/>
    <property type="evidence" value="ECO:0007669"/>
    <property type="project" value="UniProtKB-KW"/>
</dbReference>
<sequence length="218" mass="23885">MVSPVAEPQGRARPRLRGWLHLVGAVLMAASTALLWRSTTEPVLRLAAMIYASGVTAMLATSATYHVPNWSPRMVAALRRADHSTIFLAVAGTFTPIVLATMPPTFGTVLLALVWVGATAGIVVRNVFHHARPWARIVPYVALGWVGVITLPWLWRHSTTVAVLVAAGGLLYTLGAVVYARRRPDPWPRWFGYHEVFHALTLVAITLHWFAVQQAVST</sequence>
<feature type="binding site" evidence="5">
    <location>
        <position position="194"/>
    </location>
    <ligand>
        <name>Zn(2+)</name>
        <dbReference type="ChEBI" id="CHEBI:29105"/>
    </ligand>
</feature>
<evidence type="ECO:0000256" key="2">
    <source>
        <dbReference type="ARBA" id="ARBA00022692"/>
    </source>
</evidence>
<dbReference type="AlphaFoldDB" id="A0A8J3ETS3"/>
<keyword evidence="2 6" id="KW-0812">Transmembrane</keyword>
<dbReference type="GO" id="GO:0016020">
    <property type="term" value="C:membrane"/>
    <property type="evidence" value="ECO:0007669"/>
    <property type="project" value="UniProtKB-SubCell"/>
</dbReference>
<name>A0A8J3ETS3_9ACTN</name>
<feature type="transmembrane region" description="Helical" evidence="6">
    <location>
        <begin position="109"/>
        <end position="128"/>
    </location>
</feature>
<feature type="binding site" evidence="5">
    <location>
        <position position="198"/>
    </location>
    <ligand>
        <name>Zn(2+)</name>
        <dbReference type="ChEBI" id="CHEBI:29105"/>
    </ligand>
</feature>
<comment type="subcellular location">
    <subcellularLocation>
        <location evidence="1">Membrane</location>
        <topology evidence="1">Multi-pass membrane protein</topology>
    </subcellularLocation>
</comment>
<evidence type="ECO:0000256" key="5">
    <source>
        <dbReference type="PIRSR" id="PIRSR604254-1"/>
    </source>
</evidence>
<evidence type="ECO:0000256" key="6">
    <source>
        <dbReference type="SAM" id="Phobius"/>
    </source>
</evidence>
<dbReference type="PANTHER" id="PTHR20855:SF3">
    <property type="entry name" value="LD03007P"/>
    <property type="match status" value="1"/>
</dbReference>
<accession>A0A8J3ETS3</accession>
<keyword evidence="5" id="KW-0862">Zinc</keyword>
<reference evidence="7" key="2">
    <citation type="submission" date="2020-09" db="EMBL/GenBank/DDBJ databases">
        <authorList>
            <person name="Sun Q."/>
            <person name="Zhou Y."/>
        </authorList>
    </citation>
    <scope>NUCLEOTIDE SEQUENCE</scope>
    <source>
        <strain evidence="7">CGMCC 1.14988</strain>
    </source>
</reference>
<evidence type="ECO:0000313" key="8">
    <source>
        <dbReference type="Proteomes" id="UP000650511"/>
    </source>
</evidence>
<dbReference type="EMBL" id="BMHA01000006">
    <property type="protein sequence ID" value="GGI06166.1"/>
    <property type="molecule type" value="Genomic_DNA"/>
</dbReference>
<dbReference type="Proteomes" id="UP000650511">
    <property type="component" value="Unassembled WGS sequence"/>
</dbReference>
<dbReference type="InterPro" id="IPR004254">
    <property type="entry name" value="AdipoR/HlyIII-related"/>
</dbReference>